<gene>
    <name evidence="1" type="ORF">ENM42_00540</name>
</gene>
<dbReference type="EMBL" id="DRXS01000032">
    <property type="protein sequence ID" value="HHR40297.1"/>
    <property type="molecule type" value="Genomic_DNA"/>
</dbReference>
<proteinExistence type="predicted"/>
<name>A0A7C5Y4X6_CALS0</name>
<organism evidence="1">
    <name type="scientific">Caldiarchaeum subterraneum</name>
    <dbReference type="NCBI Taxonomy" id="311458"/>
    <lineage>
        <taxon>Archaea</taxon>
        <taxon>Nitrososphaerota</taxon>
        <taxon>Candidatus Caldarchaeales</taxon>
        <taxon>Candidatus Caldarchaeaceae</taxon>
        <taxon>Candidatus Caldarchaeum</taxon>
    </lineage>
</organism>
<sequence>MKTLPSLWTHRLTISLQACVDTYLSETSLKPSQQQASISPLSRRIVIEPEEAGETLDQLVEDTHGRAGKSPGHRHSEKGLVKVQCTGVMGKHIYTYFE</sequence>
<evidence type="ECO:0000313" key="1">
    <source>
        <dbReference type="EMBL" id="HHR40297.1"/>
    </source>
</evidence>
<comment type="caution">
    <text evidence="1">The sequence shown here is derived from an EMBL/GenBank/DDBJ whole genome shotgun (WGS) entry which is preliminary data.</text>
</comment>
<reference evidence="1" key="1">
    <citation type="journal article" date="2020" name="mSystems">
        <title>Genome- and Community-Level Interaction Insights into Carbon Utilization and Element Cycling Functions of Hydrothermarchaeota in Hydrothermal Sediment.</title>
        <authorList>
            <person name="Zhou Z."/>
            <person name="Liu Y."/>
            <person name="Xu W."/>
            <person name="Pan J."/>
            <person name="Luo Z.H."/>
            <person name="Li M."/>
        </authorList>
    </citation>
    <scope>NUCLEOTIDE SEQUENCE [LARGE SCALE GENOMIC DNA]</scope>
    <source>
        <strain evidence="1">SpSt-1084</strain>
    </source>
</reference>
<dbReference type="AlphaFoldDB" id="A0A7C5Y4X6"/>
<protein>
    <submittedName>
        <fullName evidence="1">Uncharacterized protein</fullName>
    </submittedName>
</protein>
<accession>A0A7C5Y4X6</accession>